<comment type="caution">
    <text evidence="1">The sequence shown here is derived from an EMBL/GenBank/DDBJ whole genome shotgun (WGS) entry which is preliminary data.</text>
</comment>
<dbReference type="Gene3D" id="3.40.630.10">
    <property type="entry name" value="Zn peptidases"/>
    <property type="match status" value="1"/>
</dbReference>
<organism evidence="1 2">
    <name type="scientific">Bacillus cereus</name>
    <dbReference type="NCBI Taxonomy" id="1396"/>
    <lineage>
        <taxon>Bacteria</taxon>
        <taxon>Bacillati</taxon>
        <taxon>Bacillota</taxon>
        <taxon>Bacilli</taxon>
        <taxon>Bacillales</taxon>
        <taxon>Bacillaceae</taxon>
        <taxon>Bacillus</taxon>
        <taxon>Bacillus cereus group</taxon>
    </lineage>
</organism>
<dbReference type="AlphaFoldDB" id="A0A9X8ZXS0"/>
<dbReference type="PANTHER" id="PTHR43501:SF1">
    <property type="entry name" value="CYTOSOL NON-SPECIFIC DIPEPTIDASE"/>
    <property type="match status" value="1"/>
</dbReference>
<dbReference type="GO" id="GO:0070573">
    <property type="term" value="F:metallodipeptidase activity"/>
    <property type="evidence" value="ECO:0007669"/>
    <property type="project" value="TreeGrafter"/>
</dbReference>
<dbReference type="Proteomes" id="UP000308444">
    <property type="component" value="Unassembled WGS sequence"/>
</dbReference>
<dbReference type="InterPro" id="IPR001160">
    <property type="entry name" value="Peptidase_M20C"/>
</dbReference>
<dbReference type="FunFam" id="3.40.630.10:FF:000072">
    <property type="entry name" value="Aminoacyl-histidine dipeptidase"/>
    <property type="match status" value="1"/>
</dbReference>
<protein>
    <submittedName>
        <fullName evidence="1">Aminoacyl-histidine dipeptidase</fullName>
    </submittedName>
</protein>
<dbReference type="PANTHER" id="PTHR43501">
    <property type="entry name" value="CYTOSOL NON-SPECIFIC DIPEPTIDASE"/>
    <property type="match status" value="1"/>
</dbReference>
<dbReference type="GO" id="GO:0006508">
    <property type="term" value="P:proteolysis"/>
    <property type="evidence" value="ECO:0007669"/>
    <property type="project" value="InterPro"/>
</dbReference>
<name>A0A9X8ZXS0_BACCE</name>
<proteinExistence type="predicted"/>
<accession>A0A9X8ZXS0</accession>
<feature type="non-terminal residue" evidence="1">
    <location>
        <position position="82"/>
    </location>
</feature>
<sequence>SSVSSLKQHVAEEIKYIAELVGATFEIESEYPEWPYNPNSQIRNLFEKVHQEKYNKEIEIFAVHAGIECSAFVQKMPELDAI</sequence>
<evidence type="ECO:0000313" key="1">
    <source>
        <dbReference type="EMBL" id="TKI78621.1"/>
    </source>
</evidence>
<reference evidence="1 2" key="1">
    <citation type="journal article" date="2019" name="Environ. Microbiol.">
        <title>An active ?-lactamase is a part of an orchestrated cell wall stress resistance network of Bacillus subtilis and related rhizosphere species.</title>
        <authorList>
            <person name="Bucher T."/>
            <person name="Keren-Paz A."/>
            <person name="Hausser J."/>
            <person name="Olender T."/>
            <person name="Cytryn E."/>
            <person name="Kolodkin-Gal I."/>
        </authorList>
    </citation>
    <scope>NUCLEOTIDE SEQUENCE [LARGE SCALE GENOMIC DNA]</scope>
    <source>
        <strain evidence="1 2">I32</strain>
    </source>
</reference>
<dbReference type="GO" id="GO:0005829">
    <property type="term" value="C:cytosol"/>
    <property type="evidence" value="ECO:0007669"/>
    <property type="project" value="TreeGrafter"/>
</dbReference>
<evidence type="ECO:0000313" key="2">
    <source>
        <dbReference type="Proteomes" id="UP000308444"/>
    </source>
</evidence>
<feature type="non-terminal residue" evidence="1">
    <location>
        <position position="1"/>
    </location>
</feature>
<dbReference type="EMBL" id="SZOH01005660">
    <property type="protein sequence ID" value="TKI78621.1"/>
    <property type="molecule type" value="Genomic_DNA"/>
</dbReference>
<gene>
    <name evidence="1" type="ORF">FC695_45750</name>
</gene>